<feature type="compositionally biased region" description="Basic residues" evidence="1">
    <location>
        <begin position="37"/>
        <end position="51"/>
    </location>
</feature>
<evidence type="ECO:0000313" key="3">
    <source>
        <dbReference type="Proteomes" id="UP001275084"/>
    </source>
</evidence>
<name>A0AAJ0MKC0_9PEZI</name>
<feature type="region of interest" description="Disordered" evidence="1">
    <location>
        <begin position="524"/>
        <end position="637"/>
    </location>
</feature>
<dbReference type="EMBL" id="JAUIQD010000001">
    <property type="protein sequence ID" value="KAK3363646.1"/>
    <property type="molecule type" value="Genomic_DNA"/>
</dbReference>
<reference evidence="2" key="1">
    <citation type="journal article" date="2023" name="Mol. Phylogenet. Evol.">
        <title>Genome-scale phylogeny and comparative genomics of the fungal order Sordariales.</title>
        <authorList>
            <person name="Hensen N."/>
            <person name="Bonometti L."/>
            <person name="Westerberg I."/>
            <person name="Brannstrom I.O."/>
            <person name="Guillou S."/>
            <person name="Cros-Aarteil S."/>
            <person name="Calhoun S."/>
            <person name="Haridas S."/>
            <person name="Kuo A."/>
            <person name="Mondo S."/>
            <person name="Pangilinan J."/>
            <person name="Riley R."/>
            <person name="LaButti K."/>
            <person name="Andreopoulos B."/>
            <person name="Lipzen A."/>
            <person name="Chen C."/>
            <person name="Yan M."/>
            <person name="Daum C."/>
            <person name="Ng V."/>
            <person name="Clum A."/>
            <person name="Steindorff A."/>
            <person name="Ohm R.A."/>
            <person name="Martin F."/>
            <person name="Silar P."/>
            <person name="Natvig D.O."/>
            <person name="Lalanne C."/>
            <person name="Gautier V."/>
            <person name="Ament-Velasquez S.L."/>
            <person name="Kruys A."/>
            <person name="Hutchinson M.I."/>
            <person name="Powell A.J."/>
            <person name="Barry K."/>
            <person name="Miller A.N."/>
            <person name="Grigoriev I.V."/>
            <person name="Debuchy R."/>
            <person name="Gladieux P."/>
            <person name="Hiltunen Thoren M."/>
            <person name="Johannesson H."/>
        </authorList>
    </citation>
    <scope>NUCLEOTIDE SEQUENCE</scope>
    <source>
        <strain evidence="2">CBS 955.72</strain>
    </source>
</reference>
<comment type="caution">
    <text evidence="2">The sequence shown here is derived from an EMBL/GenBank/DDBJ whole genome shotgun (WGS) entry which is preliminary data.</text>
</comment>
<feature type="compositionally biased region" description="Polar residues" evidence="1">
    <location>
        <begin position="605"/>
        <end position="617"/>
    </location>
</feature>
<feature type="compositionally biased region" description="Polar residues" evidence="1">
    <location>
        <begin position="134"/>
        <end position="154"/>
    </location>
</feature>
<proteinExistence type="predicted"/>
<keyword evidence="3" id="KW-1185">Reference proteome</keyword>
<feature type="region of interest" description="Disordered" evidence="1">
    <location>
        <begin position="30"/>
        <end position="79"/>
    </location>
</feature>
<feature type="compositionally biased region" description="Basic and acidic residues" evidence="1">
    <location>
        <begin position="106"/>
        <end position="130"/>
    </location>
</feature>
<accession>A0AAJ0MKC0</accession>
<dbReference type="AlphaFoldDB" id="A0AAJ0MKC0"/>
<evidence type="ECO:0000313" key="2">
    <source>
        <dbReference type="EMBL" id="KAK3363646.1"/>
    </source>
</evidence>
<feature type="compositionally biased region" description="Basic residues" evidence="1">
    <location>
        <begin position="592"/>
        <end position="601"/>
    </location>
</feature>
<organism evidence="2 3">
    <name type="scientific">Lasiosphaeria hispida</name>
    <dbReference type="NCBI Taxonomy" id="260671"/>
    <lineage>
        <taxon>Eukaryota</taxon>
        <taxon>Fungi</taxon>
        <taxon>Dikarya</taxon>
        <taxon>Ascomycota</taxon>
        <taxon>Pezizomycotina</taxon>
        <taxon>Sordariomycetes</taxon>
        <taxon>Sordariomycetidae</taxon>
        <taxon>Sordariales</taxon>
        <taxon>Lasiosphaeriaceae</taxon>
        <taxon>Lasiosphaeria</taxon>
    </lineage>
</organism>
<dbReference type="Proteomes" id="UP001275084">
    <property type="component" value="Unassembled WGS sequence"/>
</dbReference>
<feature type="compositionally biased region" description="Low complexity" evidence="1">
    <location>
        <begin position="524"/>
        <end position="533"/>
    </location>
</feature>
<reference evidence="2" key="2">
    <citation type="submission" date="2023-06" db="EMBL/GenBank/DDBJ databases">
        <authorList>
            <consortium name="Lawrence Berkeley National Laboratory"/>
            <person name="Haridas S."/>
            <person name="Hensen N."/>
            <person name="Bonometti L."/>
            <person name="Westerberg I."/>
            <person name="Brannstrom I.O."/>
            <person name="Guillou S."/>
            <person name="Cros-Aarteil S."/>
            <person name="Calhoun S."/>
            <person name="Kuo A."/>
            <person name="Mondo S."/>
            <person name="Pangilinan J."/>
            <person name="Riley R."/>
            <person name="Labutti K."/>
            <person name="Andreopoulos B."/>
            <person name="Lipzen A."/>
            <person name="Chen C."/>
            <person name="Yanf M."/>
            <person name="Daum C."/>
            <person name="Ng V."/>
            <person name="Clum A."/>
            <person name="Steindorff A."/>
            <person name="Ohm R."/>
            <person name="Martin F."/>
            <person name="Silar P."/>
            <person name="Natvig D."/>
            <person name="Lalanne C."/>
            <person name="Gautier V."/>
            <person name="Ament-Velasquez S.L."/>
            <person name="Kruys A."/>
            <person name="Hutchinson M.I."/>
            <person name="Powell A.J."/>
            <person name="Barry K."/>
            <person name="Miller A.N."/>
            <person name="Grigoriev I.V."/>
            <person name="Debuchy R."/>
            <person name="Gladieux P."/>
            <person name="Thoren M.H."/>
            <person name="Johannesson H."/>
        </authorList>
    </citation>
    <scope>NUCLEOTIDE SEQUENCE</scope>
    <source>
        <strain evidence="2">CBS 955.72</strain>
    </source>
</reference>
<feature type="region of interest" description="Disordered" evidence="1">
    <location>
        <begin position="793"/>
        <end position="818"/>
    </location>
</feature>
<evidence type="ECO:0000256" key="1">
    <source>
        <dbReference type="SAM" id="MobiDB-lite"/>
    </source>
</evidence>
<feature type="compositionally biased region" description="Acidic residues" evidence="1">
    <location>
        <begin position="807"/>
        <end position="818"/>
    </location>
</feature>
<gene>
    <name evidence="2" type="ORF">B0T25DRAFT_51070</name>
</gene>
<protein>
    <submittedName>
        <fullName evidence="2">Uncharacterized protein</fullName>
    </submittedName>
</protein>
<feature type="region of interest" description="Disordered" evidence="1">
    <location>
        <begin position="91"/>
        <end position="181"/>
    </location>
</feature>
<sequence>MGFLTLTPTLLHHSHASHCRNSFIQDIRYRQRDRLSPKKSTKMGGRGRGRVPTRQTSEPAGPPPAAGRRSTRQQQQQLDPQIDPAITAAQAADMPPPPIPGSKRARSQEKDVSGRVADVARRGTRRDTRAESIASVNSLPTSSQPDGVTQSRSLSLARPITPGRGMSVISSSTGNDTPGRRRTRAYLMNKFLPRLLDSSDDLFTHLEAAESKELEEWQEEYTSFSEPFSNYRNNYVGEPGDVVIDADYVLSRLGVERRDPLWSKASKIICIANLASIMKLVVMNNQGEELPLLQVLHGNFPQSIIPSESGVYPETIVGQVIEIRTYLLIYTLKTAQQNEPNRTIHPYEWVLRDFFVDGTLEDLQNRSTASLRPKPMPGHDFETLSWPAQHIFNRVHSLCNLLPNEKVLASSLDFGEIDNTYHFEENFLSGFRVFLSHRYTEIKASLEPVTTGVDSQIQSQLEADAQGQASDSMGVVPDSGYLGPLRVMMLAQDGHGEPQDGHRELARLASQDIIESAHRIQSSVYPPASSAPYGFEHPSGTYAEPPSAQGFQSNGSMYAESAAQVTRKRRRGADGDAQANGGFEETSQAPVKKPRVKRKKAVVPQSSEVAPSSNTFVGTPAEGGSQYPPPPNSQVEPDFEAVSQRSKEISAANRKAREPQVRSSWVRNDIRLLVKAVDTFKCKWSLIEKEIKAGTIEFEIPRDQQALRDKARLLKQDFLKADVLLPPSFDLVVLGKKERNAVIACGKNPDRKEADVENGEPINTEYIPDDPMSAPARAQEALNIAPEIVAEAAAQGTVPEAPMDAPIDMDAESEVVAA</sequence>